<name>A0A1D8D2U3_CHLLM</name>
<dbReference type="KEGG" id="clz:BIU88_02965"/>
<evidence type="ECO:0000313" key="1">
    <source>
        <dbReference type="EMBL" id="AOS83197.1"/>
    </source>
</evidence>
<accession>A0A1D8D2U3</accession>
<keyword evidence="2" id="KW-1185">Reference proteome</keyword>
<evidence type="ECO:0000313" key="2">
    <source>
        <dbReference type="Proteomes" id="UP000095185"/>
    </source>
</evidence>
<gene>
    <name evidence="1" type="ORF">BIU88_02965</name>
</gene>
<dbReference type="EMBL" id="CP017305">
    <property type="protein sequence ID" value="AOS83197.1"/>
    <property type="molecule type" value="Genomic_DNA"/>
</dbReference>
<proteinExistence type="predicted"/>
<organism evidence="1 2">
    <name type="scientific">Chlorobaculum limnaeum</name>
    <dbReference type="NCBI Taxonomy" id="274537"/>
    <lineage>
        <taxon>Bacteria</taxon>
        <taxon>Pseudomonadati</taxon>
        <taxon>Chlorobiota</taxon>
        <taxon>Chlorobiia</taxon>
        <taxon>Chlorobiales</taxon>
        <taxon>Chlorobiaceae</taxon>
        <taxon>Chlorobaculum</taxon>
    </lineage>
</organism>
<dbReference type="AlphaFoldDB" id="A0A1D8D2U3"/>
<protein>
    <submittedName>
        <fullName evidence="1">Uncharacterized protein</fullName>
    </submittedName>
</protein>
<sequence>MPHDPAGHIAHNARIHLEQVFAAHARPGKHCRNTGDQAQQEHGAFTRTSCSILKKSEATSLLELLNFFLLPGLMI</sequence>
<dbReference type="Proteomes" id="UP000095185">
    <property type="component" value="Chromosome"/>
</dbReference>
<reference evidence="1" key="1">
    <citation type="submission" date="2016-09" db="EMBL/GenBank/DDBJ databases">
        <title>Genome sequence of Chlorobaculum limnaeum.</title>
        <authorList>
            <person name="Liu Z."/>
            <person name="Tank M."/>
            <person name="Bryant D.A."/>
        </authorList>
    </citation>
    <scope>NUCLEOTIDE SEQUENCE [LARGE SCALE GENOMIC DNA]</scope>
    <source>
        <strain evidence="1">DSM 1677</strain>
    </source>
</reference>